<evidence type="ECO:0000256" key="1">
    <source>
        <dbReference type="ARBA" id="ARBA00004123"/>
    </source>
</evidence>
<keyword evidence="3" id="KW-0539">Nucleus</keyword>
<sequence length="824" mass="92133">MRVRAGSGTAVPRGHSESSHSQVNRRAETCSLSLCLVGSSVNTPPGGLKFADSAGAFHYDESGKLLSVTSNRFIHWWTSADTVQLVEESLDTNLLNNAIRLKFSCCSVLPGGVTIQETLNNIIILICTNQTVHRLVLPHPARMYRSELVTERHMQSIFTDVMKLDLQDPTHFATIPGWMGHTAVPGAVAAWLSLHGDAHFALASPAGGITVVTLPPYDSQGSVSVVELKRSSMMRRLSGWMPTAIRGEQSPPDLVLSLAVREEEEDSLIFALCQDHRLRMWSLTEQTCLLEANMLEYMPASKGVRRLSGQGHHLRLAFSSRTGLCLCVYLAVPQRGQFIVLQLVGTDNNRYSLEHISSLFSTQEALVDFTLTTTDVWALWMDESNSAVVKYIDFEHSVMLSLHGSVASVQIFRRGSERILDPSWENLKKEVTQAVESELQSSVTEFEFSQEEYRQLQVEFWSRFYSCCLQYQEVESTPLGLTVSQHTGMACLLRKGFVSFLLPCFAVDHLYLSYDHYLLFEEDTPISDDPDVARDVLQLVRTLRLVSDAVSAEMAYEMEKALEYLQTPPEGAAELVLENMMCNDRDGVIEDIQNKLQDIRNPMAAMMALLRELDLETDSDLGGDGPVAPGLSVRMSLSQLYGSTCAISIVCQGVCHMAMTRAQFCRDLLILQKLYLHFGDNDYVRLIGPWCQVNIGSCRFVLAQCYLAHGEGQKVLRLLEDMGLPELIIQLASLALAEADDDVHCQDLVRFPYMNLHNEVVGIIESRARGLDLLTHNYYELLYAFHITRHNYRKGWIQKPLLSPVSKAVLLKNPLKTSSCLALP</sequence>
<dbReference type="PANTHER" id="PTHR21286:SF0">
    <property type="entry name" value="NUCLEAR PORE COMPLEX PROTEIN NUP160"/>
    <property type="match status" value="1"/>
</dbReference>
<feature type="domain" description="NUP160 middle TPR" evidence="7">
    <location>
        <begin position="744"/>
        <end position="794"/>
    </location>
</feature>
<evidence type="ECO:0000256" key="2">
    <source>
        <dbReference type="ARBA" id="ARBA00022448"/>
    </source>
</evidence>
<dbReference type="Pfam" id="PF11715">
    <property type="entry name" value="Beta-prop_Nup120_160"/>
    <property type="match status" value="2"/>
</dbReference>
<organism evidence="8 9">
    <name type="scientific">Goodea atripinnis</name>
    <dbReference type="NCBI Taxonomy" id="208336"/>
    <lineage>
        <taxon>Eukaryota</taxon>
        <taxon>Metazoa</taxon>
        <taxon>Chordata</taxon>
        <taxon>Craniata</taxon>
        <taxon>Vertebrata</taxon>
        <taxon>Euteleostomi</taxon>
        <taxon>Actinopterygii</taxon>
        <taxon>Neopterygii</taxon>
        <taxon>Teleostei</taxon>
        <taxon>Neoteleostei</taxon>
        <taxon>Acanthomorphata</taxon>
        <taxon>Ovalentaria</taxon>
        <taxon>Atherinomorphae</taxon>
        <taxon>Cyprinodontiformes</taxon>
        <taxon>Goodeidae</taxon>
        <taxon>Goodea</taxon>
    </lineage>
</organism>
<evidence type="ECO:0000313" key="8">
    <source>
        <dbReference type="EMBL" id="MEQ2160611.1"/>
    </source>
</evidence>
<feature type="domain" description="Nucleoporin Nup120/160 beta-propeller" evidence="5">
    <location>
        <begin position="408"/>
        <end position="507"/>
    </location>
</feature>
<dbReference type="Proteomes" id="UP001476798">
    <property type="component" value="Unassembled WGS sequence"/>
</dbReference>
<dbReference type="PANTHER" id="PTHR21286">
    <property type="entry name" value="NUCLEAR PORE COMPLEX PROTEIN NUP160"/>
    <property type="match status" value="1"/>
</dbReference>
<keyword evidence="9" id="KW-1185">Reference proteome</keyword>
<evidence type="ECO:0000256" key="4">
    <source>
        <dbReference type="SAM" id="MobiDB-lite"/>
    </source>
</evidence>
<reference evidence="8 9" key="1">
    <citation type="submission" date="2021-06" db="EMBL/GenBank/DDBJ databases">
        <authorList>
            <person name="Palmer J.M."/>
        </authorList>
    </citation>
    <scope>NUCLEOTIDE SEQUENCE [LARGE SCALE GENOMIC DNA]</scope>
    <source>
        <strain evidence="8 9">GA_2019</strain>
        <tissue evidence="8">Muscle</tissue>
    </source>
</reference>
<evidence type="ECO:0000259" key="5">
    <source>
        <dbReference type="Pfam" id="PF11715"/>
    </source>
</evidence>
<gene>
    <name evidence="8" type="ORF">GOODEAATRI_001064</name>
</gene>
<evidence type="ECO:0000259" key="6">
    <source>
        <dbReference type="Pfam" id="PF23345"/>
    </source>
</evidence>
<evidence type="ECO:0000313" key="9">
    <source>
        <dbReference type="Proteomes" id="UP001476798"/>
    </source>
</evidence>
<feature type="domain" description="NUP160 helical" evidence="6">
    <location>
        <begin position="529"/>
        <end position="684"/>
    </location>
</feature>
<accession>A0ABV0MNC0</accession>
<proteinExistence type="predicted"/>
<keyword evidence="2" id="KW-0813">Transport</keyword>
<dbReference type="Pfam" id="PF23354">
    <property type="entry name" value="TPR_NUP160_120_M"/>
    <property type="match status" value="1"/>
</dbReference>
<name>A0ABV0MNC0_9TELE</name>
<protein>
    <submittedName>
        <fullName evidence="8">Uncharacterized protein</fullName>
    </submittedName>
</protein>
<evidence type="ECO:0000259" key="7">
    <source>
        <dbReference type="Pfam" id="PF23354"/>
    </source>
</evidence>
<comment type="caution">
    <text evidence="8">The sequence shown here is derived from an EMBL/GenBank/DDBJ whole genome shotgun (WGS) entry which is preliminary data.</text>
</comment>
<dbReference type="Pfam" id="PF23345">
    <property type="entry name" value="NUP160_helical"/>
    <property type="match status" value="1"/>
</dbReference>
<dbReference type="EMBL" id="JAHRIO010010028">
    <property type="protein sequence ID" value="MEQ2160611.1"/>
    <property type="molecule type" value="Genomic_DNA"/>
</dbReference>
<feature type="domain" description="Nucleoporin Nup120/160 beta-propeller" evidence="5">
    <location>
        <begin position="72"/>
        <end position="397"/>
    </location>
</feature>
<dbReference type="InterPro" id="IPR059141">
    <property type="entry name" value="Beta-prop_Nup120_160"/>
</dbReference>
<dbReference type="InterPro" id="IPR021717">
    <property type="entry name" value="Nucleoporin_Nup160"/>
</dbReference>
<dbReference type="InterPro" id="IPR056535">
    <property type="entry name" value="TPR_NUP160_M"/>
</dbReference>
<feature type="region of interest" description="Disordered" evidence="4">
    <location>
        <begin position="1"/>
        <end position="24"/>
    </location>
</feature>
<dbReference type="InterPro" id="IPR056547">
    <property type="entry name" value="NUP160_helical"/>
</dbReference>
<evidence type="ECO:0000256" key="3">
    <source>
        <dbReference type="ARBA" id="ARBA00023242"/>
    </source>
</evidence>
<comment type="subcellular location">
    <subcellularLocation>
        <location evidence="1">Nucleus</location>
    </subcellularLocation>
</comment>